<name>A0AAN7GQS2_9MYRT</name>
<protein>
    <submittedName>
        <fullName evidence="1">Uncharacterized protein</fullName>
    </submittedName>
</protein>
<sequence>MAHGGQHGLASAVPQATTGQIIWNDHDVADSEVYLPVPWNHGNLYSETKNNQKNCLTNSIHFSKLITVP</sequence>
<dbReference type="AlphaFoldDB" id="A0AAN7GQS2"/>
<organism evidence="1 2">
    <name type="scientific">Trapa incisa</name>
    <dbReference type="NCBI Taxonomy" id="236973"/>
    <lineage>
        <taxon>Eukaryota</taxon>
        <taxon>Viridiplantae</taxon>
        <taxon>Streptophyta</taxon>
        <taxon>Embryophyta</taxon>
        <taxon>Tracheophyta</taxon>
        <taxon>Spermatophyta</taxon>
        <taxon>Magnoliopsida</taxon>
        <taxon>eudicotyledons</taxon>
        <taxon>Gunneridae</taxon>
        <taxon>Pentapetalae</taxon>
        <taxon>rosids</taxon>
        <taxon>malvids</taxon>
        <taxon>Myrtales</taxon>
        <taxon>Lythraceae</taxon>
        <taxon>Trapa</taxon>
    </lineage>
</organism>
<dbReference type="Proteomes" id="UP001345219">
    <property type="component" value="Chromosome 20"/>
</dbReference>
<reference evidence="1 2" key="1">
    <citation type="journal article" date="2023" name="Hortic Res">
        <title>Pangenome of water caltrop reveals structural variations and asymmetric subgenome divergence after allopolyploidization.</title>
        <authorList>
            <person name="Zhang X."/>
            <person name="Chen Y."/>
            <person name="Wang L."/>
            <person name="Yuan Y."/>
            <person name="Fang M."/>
            <person name="Shi L."/>
            <person name="Lu R."/>
            <person name="Comes H.P."/>
            <person name="Ma Y."/>
            <person name="Chen Y."/>
            <person name="Huang G."/>
            <person name="Zhou Y."/>
            <person name="Zheng Z."/>
            <person name="Qiu Y."/>
        </authorList>
    </citation>
    <scope>NUCLEOTIDE SEQUENCE [LARGE SCALE GENOMIC DNA]</scope>
    <source>
        <tissue evidence="1">Roots</tissue>
    </source>
</reference>
<keyword evidence="2" id="KW-1185">Reference proteome</keyword>
<accession>A0AAN7GQS2</accession>
<gene>
    <name evidence="1" type="ORF">SAY87_025591</name>
</gene>
<comment type="caution">
    <text evidence="1">The sequence shown here is derived from an EMBL/GenBank/DDBJ whole genome shotgun (WGS) entry which is preliminary data.</text>
</comment>
<evidence type="ECO:0000313" key="2">
    <source>
        <dbReference type="Proteomes" id="UP001345219"/>
    </source>
</evidence>
<proteinExistence type="predicted"/>
<dbReference type="EMBL" id="JAXIOK010000020">
    <property type="protein sequence ID" value="KAK4746554.1"/>
    <property type="molecule type" value="Genomic_DNA"/>
</dbReference>
<evidence type="ECO:0000313" key="1">
    <source>
        <dbReference type="EMBL" id="KAK4746554.1"/>
    </source>
</evidence>